<dbReference type="SUPFAM" id="SSF47203">
    <property type="entry name" value="Acyl-CoA dehydrogenase C-terminal domain-like"/>
    <property type="match status" value="1"/>
</dbReference>
<keyword evidence="4 5" id="KW-0274">FAD</keyword>
<keyword evidence="3 5" id="KW-0285">Flavoprotein</keyword>
<evidence type="ECO:0000313" key="9">
    <source>
        <dbReference type="EMBL" id="MFM1723521.1"/>
    </source>
</evidence>
<evidence type="ECO:0000256" key="5">
    <source>
        <dbReference type="RuleBase" id="RU362125"/>
    </source>
</evidence>
<evidence type="ECO:0000256" key="4">
    <source>
        <dbReference type="ARBA" id="ARBA00022827"/>
    </source>
</evidence>
<evidence type="ECO:0000256" key="2">
    <source>
        <dbReference type="ARBA" id="ARBA00009347"/>
    </source>
</evidence>
<dbReference type="InterPro" id="IPR036250">
    <property type="entry name" value="AcylCo_DH-like_C"/>
</dbReference>
<dbReference type="Gene3D" id="1.20.140.10">
    <property type="entry name" value="Butyryl-CoA Dehydrogenase, subunit A, domain 3"/>
    <property type="match status" value="1"/>
</dbReference>
<feature type="domain" description="Adaptive response protein AidB N-terminal" evidence="8">
    <location>
        <begin position="9"/>
        <end position="163"/>
    </location>
</feature>
<keyword evidence="5" id="KW-0560">Oxidoreductase</keyword>
<protein>
    <submittedName>
        <fullName evidence="9">Acyl-CoA dehydrogenase family protein</fullName>
    </submittedName>
</protein>
<organism evidence="9 10">
    <name type="scientific">Rhodococcus parequi</name>
    <dbReference type="NCBI Taxonomy" id="3137122"/>
    <lineage>
        <taxon>Bacteria</taxon>
        <taxon>Bacillati</taxon>
        <taxon>Actinomycetota</taxon>
        <taxon>Actinomycetes</taxon>
        <taxon>Mycobacteriales</taxon>
        <taxon>Nocardiaceae</taxon>
        <taxon>Rhodococcus</taxon>
    </lineage>
</organism>
<dbReference type="EMBL" id="JBDLNV010000003">
    <property type="protein sequence ID" value="MFM1723521.1"/>
    <property type="molecule type" value="Genomic_DNA"/>
</dbReference>
<evidence type="ECO:0000256" key="3">
    <source>
        <dbReference type="ARBA" id="ARBA00022630"/>
    </source>
</evidence>
<dbReference type="InterPro" id="IPR041504">
    <property type="entry name" value="AidB_N"/>
</dbReference>
<evidence type="ECO:0000259" key="7">
    <source>
        <dbReference type="Pfam" id="PF02770"/>
    </source>
</evidence>
<dbReference type="Pfam" id="PF00441">
    <property type="entry name" value="Acyl-CoA_dh_1"/>
    <property type="match status" value="1"/>
</dbReference>
<dbReference type="InterPro" id="IPR009100">
    <property type="entry name" value="AcylCoA_DH/oxidase_NM_dom_sf"/>
</dbReference>
<dbReference type="SUPFAM" id="SSF56645">
    <property type="entry name" value="Acyl-CoA dehydrogenase NM domain-like"/>
    <property type="match status" value="1"/>
</dbReference>
<dbReference type="InterPro" id="IPR009075">
    <property type="entry name" value="AcylCo_DH/oxidase_C"/>
</dbReference>
<dbReference type="Pfam" id="PF18158">
    <property type="entry name" value="AidB_N"/>
    <property type="match status" value="1"/>
</dbReference>
<comment type="caution">
    <text evidence="9">The sequence shown here is derived from an EMBL/GenBank/DDBJ whole genome shotgun (WGS) entry which is preliminary data.</text>
</comment>
<evidence type="ECO:0000256" key="1">
    <source>
        <dbReference type="ARBA" id="ARBA00001974"/>
    </source>
</evidence>
<dbReference type="RefSeq" id="WP_420164092.1">
    <property type="nucleotide sequence ID" value="NZ_JBDLNV010000003.1"/>
</dbReference>
<feature type="domain" description="Acyl-CoA dehydrogenase/oxidase C-terminal" evidence="6">
    <location>
        <begin position="281"/>
        <end position="437"/>
    </location>
</feature>
<feature type="domain" description="Acyl-CoA oxidase/dehydrogenase middle" evidence="7">
    <location>
        <begin position="178"/>
        <end position="271"/>
    </location>
</feature>
<dbReference type="Pfam" id="PF02770">
    <property type="entry name" value="Acyl-CoA_dh_M"/>
    <property type="match status" value="1"/>
</dbReference>
<evidence type="ECO:0000313" key="10">
    <source>
        <dbReference type="Proteomes" id="UP001629745"/>
    </source>
</evidence>
<comment type="cofactor">
    <cofactor evidence="1 5">
        <name>FAD</name>
        <dbReference type="ChEBI" id="CHEBI:57692"/>
    </cofactor>
</comment>
<dbReference type="PANTHER" id="PTHR42707:SF3">
    <property type="entry name" value="ACYL-COA DEHYDROGENASE AIDB-RELATED"/>
    <property type="match status" value="1"/>
</dbReference>
<dbReference type="InterPro" id="IPR006091">
    <property type="entry name" value="Acyl-CoA_Oxase/DH_mid-dom"/>
</dbReference>
<evidence type="ECO:0000259" key="8">
    <source>
        <dbReference type="Pfam" id="PF18158"/>
    </source>
</evidence>
<dbReference type="Gene3D" id="2.40.110.20">
    <property type="match status" value="1"/>
</dbReference>
<gene>
    <name evidence="9" type="ORF">ABEU20_002091</name>
</gene>
<keyword evidence="10" id="KW-1185">Reference proteome</keyword>
<proteinExistence type="inferred from homology"/>
<dbReference type="Proteomes" id="UP001629745">
    <property type="component" value="Unassembled WGS sequence"/>
</dbReference>
<sequence>MRVTHEVTNQVPPLIDYDAADYPPLLEALQREGAHHALDEVHRVGRLAGGSEAQALGDLAEAHPPVLRTHDRYGNRIDEVEYDPAYHQLMVTAVELGLHGAPWADSRPQAHLIRAAKNAVWGQVDAGHGCPISMTYAVVPALRHNPELALQYEPLLTAKVYDPELRAPLTKPGLIAGMSMTEKQGGSDVRAGTTRAVPQPDGSYLLTGHKWFTSAPMSDIFLVLAQAPDGLTCFLLPRILPDGSRNAMFLQRLKDKLGNHSNASSEVEYDEAVAWRVGDEGRGVRTIIEMVNMTRLDCTIGTATGMRVGVMQAAHHAAHRSAFGAHLIDQPLMRNVLADLAVESEASTTVAMWLAALTDRADNGDPQASILRRVALAVSKYYVCKRGPVHAAEALECLGGNGYVEESRMPRLYREAPLLSVWEGSGNVAALDVLRAMARQPESLEAFFDELDDSAGGDHRLDSAVEKLKASFADVASLEHRARTVVGEMALALQGALLVRYGHPAVADAFCASRLSGEWGTVFGTLPTGLDLTSILDRATPKVGS</sequence>
<evidence type="ECO:0000259" key="6">
    <source>
        <dbReference type="Pfam" id="PF00441"/>
    </source>
</evidence>
<reference evidence="9 10" key="1">
    <citation type="submission" date="2023-11" db="EMBL/GenBank/DDBJ databases">
        <authorList>
            <person name="Val-Calvo J."/>
            <person name="Scortti M."/>
            <person name="Vazquez-Boland J."/>
        </authorList>
    </citation>
    <scope>NUCLEOTIDE SEQUENCE [LARGE SCALE GENOMIC DNA]</scope>
    <source>
        <strain evidence="9 10">PAM 2766</strain>
    </source>
</reference>
<dbReference type="Gene3D" id="6.10.250.600">
    <property type="match status" value="1"/>
</dbReference>
<dbReference type="InterPro" id="IPR006089">
    <property type="entry name" value="Acyl-CoA_DH_CS"/>
</dbReference>
<comment type="similarity">
    <text evidence="2 5">Belongs to the acyl-CoA dehydrogenase family.</text>
</comment>
<dbReference type="PROSITE" id="PS00073">
    <property type="entry name" value="ACYL_COA_DH_2"/>
    <property type="match status" value="1"/>
</dbReference>
<dbReference type="PANTHER" id="PTHR42707">
    <property type="entry name" value="ACYL-COA DEHYDROGENASE"/>
    <property type="match status" value="1"/>
</dbReference>
<name>A0ABW9FFP8_9NOCA</name>
<dbReference type="InterPro" id="IPR052904">
    <property type="entry name" value="Acyl-CoA_dehydrogenase-like"/>
</dbReference>
<accession>A0ABW9FFP8</accession>